<protein>
    <recommendedName>
        <fullName evidence="4">Lipid/polyisoprenoid-binding YceI-like domain-containing protein</fullName>
    </recommendedName>
</protein>
<keyword evidence="1" id="KW-0732">Signal</keyword>
<reference evidence="2 3" key="1">
    <citation type="submission" date="2023-02" db="EMBL/GenBank/DDBJ databases">
        <title>Genome sequence of Sphingobacterium sp. KACC 22765.</title>
        <authorList>
            <person name="Kim S."/>
            <person name="Heo J."/>
            <person name="Kwon S.-W."/>
        </authorList>
    </citation>
    <scope>NUCLEOTIDE SEQUENCE [LARGE SCALE GENOMIC DNA]</scope>
    <source>
        <strain evidence="2 3">KACC 22765</strain>
    </source>
</reference>
<name>A0ABY7WKD3_9SPHI</name>
<dbReference type="Proteomes" id="UP001221558">
    <property type="component" value="Chromosome"/>
</dbReference>
<evidence type="ECO:0000313" key="2">
    <source>
        <dbReference type="EMBL" id="WDF70056.1"/>
    </source>
</evidence>
<keyword evidence="3" id="KW-1185">Reference proteome</keyword>
<dbReference type="RefSeq" id="WP_274268763.1">
    <property type="nucleotide sequence ID" value="NZ_CP117880.1"/>
</dbReference>
<evidence type="ECO:0000256" key="1">
    <source>
        <dbReference type="SAM" id="SignalP"/>
    </source>
</evidence>
<evidence type="ECO:0000313" key="3">
    <source>
        <dbReference type="Proteomes" id="UP001221558"/>
    </source>
</evidence>
<proteinExistence type="predicted"/>
<evidence type="ECO:0008006" key="4">
    <source>
        <dbReference type="Google" id="ProtNLM"/>
    </source>
</evidence>
<feature type="chain" id="PRO_5045465981" description="Lipid/polyisoprenoid-binding YceI-like domain-containing protein" evidence="1">
    <location>
        <begin position="25"/>
        <end position="217"/>
    </location>
</feature>
<gene>
    <name evidence="2" type="ORF">PQ465_06670</name>
</gene>
<sequence>MKIQSTLLALFILFLTSCSKETIAPEPTPEPAPVASAAVLSYFHENTAYYQPFVYRYDEETKTWGRRIGGHFSTISTDDPTYLGFTQPYVEDSGVNLFQMVTLYSTYTGTTNLKTAGINVSKVLQFFPDDESAMLVDAPTVRSKGTVNVFEQKVKIYKPGGETRADMEFIEIGISGEGTYNLETGVIDLTVYFNETAIGGAAKVARQYKISKTALTL</sequence>
<feature type="signal peptide" evidence="1">
    <location>
        <begin position="1"/>
        <end position="24"/>
    </location>
</feature>
<dbReference type="EMBL" id="CP117880">
    <property type="protein sequence ID" value="WDF70056.1"/>
    <property type="molecule type" value="Genomic_DNA"/>
</dbReference>
<dbReference type="PROSITE" id="PS51257">
    <property type="entry name" value="PROKAR_LIPOPROTEIN"/>
    <property type="match status" value="1"/>
</dbReference>
<organism evidence="2 3">
    <name type="scientific">Sphingobacterium oryzagri</name>
    <dbReference type="NCBI Taxonomy" id="3025669"/>
    <lineage>
        <taxon>Bacteria</taxon>
        <taxon>Pseudomonadati</taxon>
        <taxon>Bacteroidota</taxon>
        <taxon>Sphingobacteriia</taxon>
        <taxon>Sphingobacteriales</taxon>
        <taxon>Sphingobacteriaceae</taxon>
        <taxon>Sphingobacterium</taxon>
    </lineage>
</organism>
<accession>A0ABY7WKD3</accession>